<feature type="transmembrane region" description="Helical" evidence="1">
    <location>
        <begin position="156"/>
        <end position="182"/>
    </location>
</feature>
<keyword evidence="1" id="KW-0812">Transmembrane</keyword>
<feature type="transmembrane region" description="Helical" evidence="1">
    <location>
        <begin position="188"/>
        <end position="208"/>
    </location>
</feature>
<feature type="transmembrane region" description="Helical" evidence="1">
    <location>
        <begin position="47"/>
        <end position="65"/>
    </location>
</feature>
<evidence type="ECO:0008006" key="4">
    <source>
        <dbReference type="Google" id="ProtNLM"/>
    </source>
</evidence>
<keyword evidence="1" id="KW-1133">Transmembrane helix</keyword>
<dbReference type="EMBL" id="CAJNJA010051533">
    <property type="protein sequence ID" value="CAE7843977.1"/>
    <property type="molecule type" value="Genomic_DNA"/>
</dbReference>
<dbReference type="Pfam" id="PF20398">
    <property type="entry name" value="DUF6691"/>
    <property type="match status" value="1"/>
</dbReference>
<keyword evidence="1" id="KW-0472">Membrane</keyword>
<evidence type="ECO:0000313" key="3">
    <source>
        <dbReference type="Proteomes" id="UP000601435"/>
    </source>
</evidence>
<evidence type="ECO:0000256" key="1">
    <source>
        <dbReference type="SAM" id="Phobius"/>
    </source>
</evidence>
<gene>
    <name evidence="2" type="ORF">SNEC2469_LOCUS25843</name>
</gene>
<reference evidence="2" key="1">
    <citation type="submission" date="2021-02" db="EMBL/GenBank/DDBJ databases">
        <authorList>
            <person name="Dougan E. K."/>
            <person name="Rhodes N."/>
            <person name="Thang M."/>
            <person name="Chan C."/>
        </authorList>
    </citation>
    <scope>NUCLEOTIDE SEQUENCE</scope>
</reference>
<feature type="transmembrane region" description="Helical" evidence="1">
    <location>
        <begin position="111"/>
        <end position="129"/>
    </location>
</feature>
<accession>A0A813A185</accession>
<proteinExistence type="predicted"/>
<dbReference type="InterPro" id="IPR046513">
    <property type="entry name" value="DUF6691"/>
</dbReference>
<comment type="caution">
    <text evidence="2">The sequence shown here is derived from an EMBL/GenBank/DDBJ whole genome shotgun (WGS) entry which is preliminary data.</text>
</comment>
<feature type="non-terminal residue" evidence="2">
    <location>
        <position position="1"/>
    </location>
</feature>
<sequence>AADAPAAMGSADFRALRLAAGLRHAAKLDASGPWGVAELQWPPKWEFPLAAALSSLALAALAMFLPSKPRSFASPLACGMIFGLGLGISGMTSQAKVLDFLDFGGTWDPSLAFVMGLGLCVSFPAFLLADRQDRKPLCGEECSFERPSKTGDYGSLVLGATFFGLGWGLVGICPGPALAGMIPYLVGGWGPGLSFGLCVLLILASWLVTDRIISYLNSQPAPEPKVPANESA</sequence>
<name>A0A813A185_9DINO</name>
<protein>
    <recommendedName>
        <fullName evidence="4">Sulphur transport domain-containing protein</fullName>
    </recommendedName>
</protein>
<organism evidence="2 3">
    <name type="scientific">Symbiodinium necroappetens</name>
    <dbReference type="NCBI Taxonomy" id="1628268"/>
    <lineage>
        <taxon>Eukaryota</taxon>
        <taxon>Sar</taxon>
        <taxon>Alveolata</taxon>
        <taxon>Dinophyceae</taxon>
        <taxon>Suessiales</taxon>
        <taxon>Symbiodiniaceae</taxon>
        <taxon>Symbiodinium</taxon>
    </lineage>
</organism>
<dbReference type="OrthoDB" id="10254418at2759"/>
<keyword evidence="3" id="KW-1185">Reference proteome</keyword>
<evidence type="ECO:0000313" key="2">
    <source>
        <dbReference type="EMBL" id="CAE7843977.1"/>
    </source>
</evidence>
<feature type="transmembrane region" description="Helical" evidence="1">
    <location>
        <begin position="72"/>
        <end position="91"/>
    </location>
</feature>
<dbReference type="AlphaFoldDB" id="A0A813A185"/>
<dbReference type="Proteomes" id="UP000601435">
    <property type="component" value="Unassembled WGS sequence"/>
</dbReference>